<dbReference type="EC" id="1.-.-.-" evidence="5"/>
<protein>
    <recommendedName>
        <fullName evidence="5">Flavin-containing monooxygenase</fullName>
        <ecNumber evidence="5">1.-.-.-</ecNumber>
    </recommendedName>
</protein>
<dbReference type="GO" id="GO:0050660">
    <property type="term" value="F:flavin adenine dinucleotide binding"/>
    <property type="evidence" value="ECO:0007669"/>
    <property type="project" value="InterPro"/>
</dbReference>
<keyword evidence="3 5" id="KW-0274">FAD</keyword>
<evidence type="ECO:0000313" key="6">
    <source>
        <dbReference type="EMBL" id="RZC67125.1"/>
    </source>
</evidence>
<evidence type="ECO:0000256" key="5">
    <source>
        <dbReference type="RuleBase" id="RU361177"/>
    </source>
</evidence>
<proteinExistence type="inferred from homology"/>
<name>A0A4Y7K551_PAPSO</name>
<dbReference type="SUPFAM" id="SSF51905">
    <property type="entry name" value="FAD/NAD(P)-binding domain"/>
    <property type="match status" value="1"/>
</dbReference>
<gene>
    <name evidence="6" type="ORF">C5167_010813</name>
</gene>
<reference evidence="6 7" key="1">
    <citation type="journal article" date="2018" name="Science">
        <title>The opium poppy genome and morphinan production.</title>
        <authorList>
            <person name="Guo L."/>
            <person name="Winzer T."/>
            <person name="Yang X."/>
            <person name="Li Y."/>
            <person name="Ning Z."/>
            <person name="He Z."/>
            <person name="Teodor R."/>
            <person name="Lu Y."/>
            <person name="Bowser T.A."/>
            <person name="Graham I.A."/>
            <person name="Ye K."/>
        </authorList>
    </citation>
    <scope>NUCLEOTIDE SEQUENCE [LARGE SCALE GENOMIC DNA]</scope>
    <source>
        <strain evidence="7">cv. HN1</strain>
        <tissue evidence="6">Leaves</tissue>
    </source>
</reference>
<dbReference type="InterPro" id="IPR036188">
    <property type="entry name" value="FAD/NAD-bd_sf"/>
</dbReference>
<dbReference type="AlphaFoldDB" id="A0A4Y7K551"/>
<keyword evidence="2 5" id="KW-0285">Flavoprotein</keyword>
<dbReference type="Pfam" id="PF00743">
    <property type="entry name" value="FMO-like"/>
    <property type="match status" value="1"/>
</dbReference>
<dbReference type="PANTHER" id="PTHR23023">
    <property type="entry name" value="DIMETHYLANILINE MONOOXYGENASE"/>
    <property type="match status" value="1"/>
</dbReference>
<accession>A0A4Y7K551</accession>
<dbReference type="EMBL" id="CM010720">
    <property type="protein sequence ID" value="RZC67125.1"/>
    <property type="molecule type" value="Genomic_DNA"/>
</dbReference>
<evidence type="ECO:0000256" key="4">
    <source>
        <dbReference type="ARBA" id="ARBA00023002"/>
    </source>
</evidence>
<dbReference type="Proteomes" id="UP000316621">
    <property type="component" value="Chromosome 6"/>
</dbReference>
<dbReference type="Gene3D" id="3.50.50.60">
    <property type="entry name" value="FAD/NAD(P)-binding domain"/>
    <property type="match status" value="1"/>
</dbReference>
<sequence>MNVSPTLRFGNNNVPHHPLVKRAHEDGTVVFQDGSLVRVDVIVHCKGYKYYFPFLEINDIVTVDDNRGGPLYKHIFPPVLAPGLSFIGIPWMALPFPVFESKSKWVAGILSGRISLPSKSKMIEDVEAFYFQLKVAAIPNRYTHFLGENQFDYTDWLASESGCQPWEEWRKQMYKARQENATARPETYRDEWEDEDLVVQAHEDFRQYLPAELCVHGKQT</sequence>
<keyword evidence="7" id="KW-1185">Reference proteome</keyword>
<dbReference type="InterPro" id="IPR020946">
    <property type="entry name" value="Flavin_mOase-like"/>
</dbReference>
<evidence type="ECO:0000313" key="7">
    <source>
        <dbReference type="Proteomes" id="UP000316621"/>
    </source>
</evidence>
<keyword evidence="5" id="KW-0503">Monooxygenase</keyword>
<dbReference type="GO" id="GO:0004499">
    <property type="term" value="F:N,N-dimethylaniline monooxygenase activity"/>
    <property type="evidence" value="ECO:0007669"/>
    <property type="project" value="InterPro"/>
</dbReference>
<dbReference type="Gramene" id="RZC67125">
    <property type="protein sequence ID" value="RZC67125"/>
    <property type="gene ID" value="C5167_010813"/>
</dbReference>
<comment type="cofactor">
    <cofactor evidence="5">
        <name>FAD</name>
        <dbReference type="ChEBI" id="CHEBI:57692"/>
    </cofactor>
</comment>
<comment type="similarity">
    <text evidence="1 5">Belongs to the FMO family.</text>
</comment>
<dbReference type="InterPro" id="IPR050346">
    <property type="entry name" value="FMO-like"/>
</dbReference>
<organism evidence="6 7">
    <name type="scientific">Papaver somniferum</name>
    <name type="common">Opium poppy</name>
    <dbReference type="NCBI Taxonomy" id="3469"/>
    <lineage>
        <taxon>Eukaryota</taxon>
        <taxon>Viridiplantae</taxon>
        <taxon>Streptophyta</taxon>
        <taxon>Embryophyta</taxon>
        <taxon>Tracheophyta</taxon>
        <taxon>Spermatophyta</taxon>
        <taxon>Magnoliopsida</taxon>
        <taxon>Ranunculales</taxon>
        <taxon>Papaveraceae</taxon>
        <taxon>Papaveroideae</taxon>
        <taxon>Papaver</taxon>
    </lineage>
</organism>
<evidence type="ECO:0000256" key="3">
    <source>
        <dbReference type="ARBA" id="ARBA00022827"/>
    </source>
</evidence>
<dbReference type="OMA" id="HEDFRQY"/>
<keyword evidence="4 5" id="KW-0560">Oxidoreductase</keyword>
<dbReference type="GO" id="GO:0050661">
    <property type="term" value="F:NADP binding"/>
    <property type="evidence" value="ECO:0007669"/>
    <property type="project" value="InterPro"/>
</dbReference>
<evidence type="ECO:0000256" key="2">
    <source>
        <dbReference type="ARBA" id="ARBA00022630"/>
    </source>
</evidence>
<evidence type="ECO:0000256" key="1">
    <source>
        <dbReference type="ARBA" id="ARBA00009183"/>
    </source>
</evidence>